<evidence type="ECO:0000313" key="2">
    <source>
        <dbReference type="Proteomes" id="UP000000863"/>
    </source>
</evidence>
<dbReference type="EMBL" id="AJ890364">
    <property type="protein sequence ID" value="CAI65693.1"/>
    <property type="molecule type" value="Genomic_DNA"/>
</dbReference>
<name>Q4A2L3_EHV8U</name>
<proteinExistence type="predicted"/>
<evidence type="ECO:0000313" key="1">
    <source>
        <dbReference type="EMBL" id="CAI65693.1"/>
    </source>
</evidence>
<dbReference type="Proteomes" id="UP000000863">
    <property type="component" value="Segment"/>
</dbReference>
<dbReference type="GeneID" id="3654902"/>
<dbReference type="KEGG" id="vg:3654902"/>
<organism evidence="1 2">
    <name type="scientific">Emiliania huxleyi virus 86 (isolate United Kingdom/English Channel/1999)</name>
    <name type="common">EhV-86</name>
    <dbReference type="NCBI Taxonomy" id="654925"/>
    <lineage>
        <taxon>Viruses</taxon>
        <taxon>Varidnaviria</taxon>
        <taxon>Bamfordvirae</taxon>
        <taxon>Nucleocytoviricota</taxon>
        <taxon>Megaviricetes</taxon>
        <taxon>Algavirales</taxon>
        <taxon>Phycodnaviridae</taxon>
        <taxon>Coccolithovirus</taxon>
        <taxon>Coccolithovirus huxleyi</taxon>
        <taxon>Emiliania huxleyi virus 86</taxon>
    </lineage>
</organism>
<organismHost>
    <name type="scientific">Emiliania huxleyi</name>
    <name type="common">Coccolithophore</name>
    <name type="synonym">Pontosphaera huxleyi</name>
    <dbReference type="NCBI Taxonomy" id="2903"/>
</organismHost>
<accession>Q4A2L3</accession>
<reference evidence="1 2" key="1">
    <citation type="journal article" date="2005" name="Science">
        <title>Complete genome sequence and lytic phase transcription profile of a Coccolithovirus.</title>
        <authorList>
            <person name="Wilson W.H."/>
            <person name="Schroeder D.C."/>
            <person name="Allen M.J."/>
            <person name="Holden M.T.G."/>
            <person name="Parkhill J."/>
            <person name="Barrell B.G."/>
            <person name="Churcher C."/>
            <person name="Hamlin N."/>
            <person name="Mungall K."/>
            <person name="Norbertczak H."/>
            <person name="Quail M.A."/>
            <person name="Price C."/>
            <person name="Rabbinowitsch E."/>
            <person name="Walker D."/>
            <person name="Craigon M."/>
            <person name="Roy D."/>
            <person name="Ghazal P."/>
        </authorList>
    </citation>
    <scope>NUCLEOTIDE SEQUENCE [LARGE SCALE GENOMIC DNA]</scope>
    <source>
        <strain evidence="2">Isolate United Kingdom/English Channel/1999</strain>
    </source>
</reference>
<gene>
    <name evidence="1" type="ORF">EhV269</name>
</gene>
<protein>
    <submittedName>
        <fullName evidence="1">Uncharacterized protein</fullName>
    </submittedName>
</protein>
<dbReference type="RefSeq" id="YP_294024.1">
    <property type="nucleotide sequence ID" value="NC_007346.1"/>
</dbReference>
<keyword evidence="2" id="KW-1185">Reference proteome</keyword>
<sequence length="56" mass="6535">MLPSQIDDLPYDETEISLIKTLDFKTAADLYRARRVALGLWIEPPLDHSLFREKCE</sequence>